<accession>A0A2P2INJ8</accession>
<dbReference type="AlphaFoldDB" id="A0A2P2INJ8"/>
<dbReference type="EMBL" id="GGEC01002283">
    <property type="protein sequence ID" value="MBW82766.1"/>
    <property type="molecule type" value="Transcribed_RNA"/>
</dbReference>
<name>A0A2P2INJ8_RHIMU</name>
<proteinExistence type="predicted"/>
<sequence>MVLQQNEEMVILNLYFLDIIYNSIFPYP</sequence>
<organism evidence="1">
    <name type="scientific">Rhizophora mucronata</name>
    <name type="common">Asiatic mangrove</name>
    <dbReference type="NCBI Taxonomy" id="61149"/>
    <lineage>
        <taxon>Eukaryota</taxon>
        <taxon>Viridiplantae</taxon>
        <taxon>Streptophyta</taxon>
        <taxon>Embryophyta</taxon>
        <taxon>Tracheophyta</taxon>
        <taxon>Spermatophyta</taxon>
        <taxon>Magnoliopsida</taxon>
        <taxon>eudicotyledons</taxon>
        <taxon>Gunneridae</taxon>
        <taxon>Pentapetalae</taxon>
        <taxon>rosids</taxon>
        <taxon>fabids</taxon>
        <taxon>Malpighiales</taxon>
        <taxon>Rhizophoraceae</taxon>
        <taxon>Rhizophora</taxon>
    </lineage>
</organism>
<evidence type="ECO:0000313" key="1">
    <source>
        <dbReference type="EMBL" id="MBW82766.1"/>
    </source>
</evidence>
<protein>
    <submittedName>
        <fullName evidence="1">Uncharacterized protein</fullName>
    </submittedName>
</protein>
<reference evidence="1" key="1">
    <citation type="submission" date="2018-02" db="EMBL/GenBank/DDBJ databases">
        <title>Rhizophora mucronata_Transcriptome.</title>
        <authorList>
            <person name="Meera S.P."/>
            <person name="Sreeshan A."/>
            <person name="Augustine A."/>
        </authorList>
    </citation>
    <scope>NUCLEOTIDE SEQUENCE</scope>
    <source>
        <tissue evidence="1">Leaf</tissue>
    </source>
</reference>